<reference evidence="1 2" key="1">
    <citation type="journal article" date="2021" name="Elife">
        <title>Chloroplast acquisition without the gene transfer in kleptoplastic sea slugs, Plakobranchus ocellatus.</title>
        <authorList>
            <person name="Maeda T."/>
            <person name="Takahashi S."/>
            <person name="Yoshida T."/>
            <person name="Shimamura S."/>
            <person name="Takaki Y."/>
            <person name="Nagai Y."/>
            <person name="Toyoda A."/>
            <person name="Suzuki Y."/>
            <person name="Arimoto A."/>
            <person name="Ishii H."/>
            <person name="Satoh N."/>
            <person name="Nishiyama T."/>
            <person name="Hasebe M."/>
            <person name="Maruyama T."/>
            <person name="Minagawa J."/>
            <person name="Obokata J."/>
            <person name="Shigenobu S."/>
        </authorList>
    </citation>
    <scope>NUCLEOTIDE SEQUENCE [LARGE SCALE GENOMIC DNA]</scope>
</reference>
<dbReference type="AlphaFoldDB" id="A0AAV4GCA2"/>
<keyword evidence="2" id="KW-1185">Reference proteome</keyword>
<accession>A0AAV4GCA2</accession>
<proteinExistence type="predicted"/>
<dbReference type="EMBL" id="BMAT01001316">
    <property type="protein sequence ID" value="GFR83119.1"/>
    <property type="molecule type" value="Genomic_DNA"/>
</dbReference>
<name>A0AAV4GCA2_9GAST</name>
<gene>
    <name evidence="1" type="ORF">ElyMa_000642700</name>
</gene>
<protein>
    <submittedName>
        <fullName evidence="1">Uncharacterized protein</fullName>
    </submittedName>
</protein>
<evidence type="ECO:0000313" key="2">
    <source>
        <dbReference type="Proteomes" id="UP000762676"/>
    </source>
</evidence>
<organism evidence="1 2">
    <name type="scientific">Elysia marginata</name>
    <dbReference type="NCBI Taxonomy" id="1093978"/>
    <lineage>
        <taxon>Eukaryota</taxon>
        <taxon>Metazoa</taxon>
        <taxon>Spiralia</taxon>
        <taxon>Lophotrochozoa</taxon>
        <taxon>Mollusca</taxon>
        <taxon>Gastropoda</taxon>
        <taxon>Heterobranchia</taxon>
        <taxon>Euthyneura</taxon>
        <taxon>Panpulmonata</taxon>
        <taxon>Sacoglossa</taxon>
        <taxon>Placobranchoidea</taxon>
        <taxon>Plakobranchidae</taxon>
        <taxon>Elysia</taxon>
    </lineage>
</organism>
<evidence type="ECO:0000313" key="1">
    <source>
        <dbReference type="EMBL" id="GFR83119.1"/>
    </source>
</evidence>
<comment type="caution">
    <text evidence="1">The sequence shown here is derived from an EMBL/GenBank/DDBJ whole genome shotgun (WGS) entry which is preliminary data.</text>
</comment>
<dbReference type="Proteomes" id="UP000762676">
    <property type="component" value="Unassembled WGS sequence"/>
</dbReference>
<sequence length="111" mass="12324">MPQEVVMAVETRAKKTRRTKSLITLPAIACKISVSRLKELQQHGTSLAVCRKLADTGETRTSGEGNCTRYGYDLNGILIRMFSSAKMKFDEESKQVVVPEKLRNSVNAGYS</sequence>